<dbReference type="PANTHER" id="PTHR10426">
    <property type="entry name" value="STRICTOSIDINE SYNTHASE-RELATED"/>
    <property type="match status" value="1"/>
</dbReference>
<protein>
    <recommendedName>
        <fullName evidence="6">Strictosidine synthase conserved region domain-containing protein</fullName>
    </recommendedName>
</protein>
<feature type="compositionally biased region" description="Basic and acidic residues" evidence="4">
    <location>
        <begin position="1"/>
        <end position="12"/>
    </location>
</feature>
<proteinExistence type="inferred from homology"/>
<dbReference type="SUPFAM" id="SSF63829">
    <property type="entry name" value="Calcium-dependent phosphotriesterase"/>
    <property type="match status" value="1"/>
</dbReference>
<dbReference type="InterPro" id="IPR011042">
    <property type="entry name" value="6-blade_b-propeller_TolB-like"/>
</dbReference>
<gene>
    <name evidence="7" type="ORF">PXEA_LOCUS15756</name>
</gene>
<dbReference type="OrthoDB" id="5307922at2759"/>
<dbReference type="Pfam" id="PF03088">
    <property type="entry name" value="Str_synth"/>
    <property type="match status" value="1"/>
</dbReference>
<evidence type="ECO:0000313" key="7">
    <source>
        <dbReference type="EMBL" id="VEL22316.1"/>
    </source>
</evidence>
<keyword evidence="5" id="KW-0812">Transmembrane</keyword>
<dbReference type="AlphaFoldDB" id="A0A448WX08"/>
<accession>A0A448WX08</accession>
<dbReference type="Proteomes" id="UP000784294">
    <property type="component" value="Unassembled WGS sequence"/>
</dbReference>
<evidence type="ECO:0000256" key="3">
    <source>
        <dbReference type="ARBA" id="ARBA00023180"/>
    </source>
</evidence>
<dbReference type="EMBL" id="CAAALY010055727">
    <property type="protein sequence ID" value="VEL22316.1"/>
    <property type="molecule type" value="Genomic_DNA"/>
</dbReference>
<sequence length="358" mass="40375">MSEVKQRREQIKYEGPVTRAAPAHHPRKQSIYSCRRQCPIIVTSFLIILAFTYLMSPTYIDPVKVELPSLVKLDGPLKVNNKLTNSQKLFNGRLRGPESIAYFEGSFYAGQLNGFIIKWNESGLFNFSRLVGGHALSDNLESINTCGRPLGLRIDKDRRRLIVADAYLGYLLTMVIPFCSNELAKGSSQKLFPKEFPYRVTCIDDIDILPDGRILVSEASDRFPLHNFMYALLDGRPNGRLLLVYPNSSWDILVDGIFFANGVQLHSDGSTVLLAETGTSRILRVSLDGTGDYGIFSDQLPGFPDNIRESSKGGYWVALGSTRHSEAPSVFDRLSNWPSIRFILHKRTFVDYKAERRE</sequence>
<evidence type="ECO:0000256" key="1">
    <source>
        <dbReference type="ARBA" id="ARBA00009191"/>
    </source>
</evidence>
<feature type="domain" description="Strictosidine synthase conserved region" evidence="6">
    <location>
        <begin position="204"/>
        <end position="285"/>
    </location>
</feature>
<feature type="transmembrane region" description="Helical" evidence="5">
    <location>
        <begin position="37"/>
        <end position="55"/>
    </location>
</feature>
<evidence type="ECO:0000256" key="2">
    <source>
        <dbReference type="ARBA" id="ARBA00022553"/>
    </source>
</evidence>
<dbReference type="InterPro" id="IPR018119">
    <property type="entry name" value="Strictosidine_synth_cons-reg"/>
</dbReference>
<dbReference type="GO" id="GO:0012505">
    <property type="term" value="C:endomembrane system"/>
    <property type="evidence" value="ECO:0007669"/>
    <property type="project" value="TreeGrafter"/>
</dbReference>
<keyword evidence="3" id="KW-0325">Glycoprotein</keyword>
<keyword evidence="5" id="KW-1133">Transmembrane helix</keyword>
<keyword evidence="8" id="KW-1185">Reference proteome</keyword>
<dbReference type="PANTHER" id="PTHR10426:SF88">
    <property type="entry name" value="ADIPOCYTE PLASMA MEMBRANE-ASSOCIATED PROTEIN HEMOMUCIN-RELATED"/>
    <property type="match status" value="1"/>
</dbReference>
<dbReference type="Gene3D" id="2.120.10.30">
    <property type="entry name" value="TolB, C-terminal domain"/>
    <property type="match status" value="1"/>
</dbReference>
<comment type="similarity">
    <text evidence="1">Belongs to the strictosidine synthase family.</text>
</comment>
<keyword evidence="2" id="KW-0597">Phosphoprotein</keyword>
<organism evidence="7 8">
    <name type="scientific">Protopolystoma xenopodis</name>
    <dbReference type="NCBI Taxonomy" id="117903"/>
    <lineage>
        <taxon>Eukaryota</taxon>
        <taxon>Metazoa</taxon>
        <taxon>Spiralia</taxon>
        <taxon>Lophotrochozoa</taxon>
        <taxon>Platyhelminthes</taxon>
        <taxon>Monogenea</taxon>
        <taxon>Polyopisthocotylea</taxon>
        <taxon>Polystomatidea</taxon>
        <taxon>Polystomatidae</taxon>
        <taxon>Protopolystoma</taxon>
    </lineage>
</organism>
<dbReference type="GO" id="GO:0016787">
    <property type="term" value="F:hydrolase activity"/>
    <property type="evidence" value="ECO:0007669"/>
    <property type="project" value="TreeGrafter"/>
</dbReference>
<evidence type="ECO:0000256" key="5">
    <source>
        <dbReference type="SAM" id="Phobius"/>
    </source>
</evidence>
<comment type="caution">
    <text evidence="7">The sequence shown here is derived from an EMBL/GenBank/DDBJ whole genome shotgun (WGS) entry which is preliminary data.</text>
</comment>
<reference evidence="7" key="1">
    <citation type="submission" date="2018-11" db="EMBL/GenBank/DDBJ databases">
        <authorList>
            <consortium name="Pathogen Informatics"/>
        </authorList>
    </citation>
    <scope>NUCLEOTIDE SEQUENCE</scope>
</reference>
<feature type="region of interest" description="Disordered" evidence="4">
    <location>
        <begin position="1"/>
        <end position="22"/>
    </location>
</feature>
<evidence type="ECO:0000256" key="4">
    <source>
        <dbReference type="SAM" id="MobiDB-lite"/>
    </source>
</evidence>
<keyword evidence="5" id="KW-0472">Membrane</keyword>
<evidence type="ECO:0000259" key="6">
    <source>
        <dbReference type="Pfam" id="PF03088"/>
    </source>
</evidence>
<dbReference type="Pfam" id="PF20067">
    <property type="entry name" value="SSL_N"/>
    <property type="match status" value="1"/>
</dbReference>
<name>A0A448WX08_9PLAT</name>
<evidence type="ECO:0000313" key="8">
    <source>
        <dbReference type="Proteomes" id="UP000784294"/>
    </source>
</evidence>